<feature type="compositionally biased region" description="Basic residues" evidence="1">
    <location>
        <begin position="47"/>
        <end position="59"/>
    </location>
</feature>
<dbReference type="Proteomes" id="UP001305869">
    <property type="component" value="Segment"/>
</dbReference>
<feature type="compositionally biased region" description="Low complexity" evidence="1">
    <location>
        <begin position="22"/>
        <end position="35"/>
    </location>
</feature>
<sequence length="223" mass="25031">MAAWPSLLDRRSAIRCPRRRSASASSPRRGPCSRSSRGRPPHDRPRAPPHRPRRLGHRGARLDDRGHPRLLELRVRLDPAHGGPHRHLLAALAGHHRRLGRARRLGLRLRPRRHRRPILPHCRPPRPLPKGPPVTASTLAPAPVLDREEMADRFRRAWHKADAEGRAGARVDSGLDAAVGPARSLLLRLRVELDEVLADPYPTRSELALAQDLDRILREGGVL</sequence>
<evidence type="ECO:0000313" key="2">
    <source>
        <dbReference type="EMBL" id="WNT44380.1"/>
    </source>
</evidence>
<evidence type="ECO:0000256" key="1">
    <source>
        <dbReference type="SAM" id="MobiDB-lite"/>
    </source>
</evidence>
<name>A0AA96NFX4_9CAUD</name>
<protein>
    <submittedName>
        <fullName evidence="2">Uncharacterized protein</fullName>
    </submittedName>
</protein>
<gene>
    <name evidence="2" type="primary">64</name>
    <name evidence="2" type="ORF">SEA_MABODAMACA_64</name>
</gene>
<accession>A0AA96NFX4</accession>
<feature type="region of interest" description="Disordered" evidence="1">
    <location>
        <begin position="1"/>
        <end position="67"/>
    </location>
</feature>
<keyword evidence="3" id="KW-1185">Reference proteome</keyword>
<reference evidence="2 3" key="1">
    <citation type="submission" date="2023-09" db="EMBL/GenBank/DDBJ databases">
        <authorList>
            <person name="Astacio K.C."/>
            <person name="Barreto J.C."/>
            <person name="Colon C.A."/>
            <person name="Dejesus A.I."/>
            <person name="Gragirenes D.A."/>
            <person name="Navarro A."/>
            <person name="Negron R.A."/>
            <person name="Nunez P.S."/>
            <person name="Ortiz C.A."/>
            <person name="Ortiz A.Y."/>
            <person name="Roman V.A."/>
            <person name="Sanchez M.A."/>
            <person name="Serrano K.M."/>
            <person name="Klyczek K."/>
            <person name="Ko C."/>
            <person name="Russell D.A."/>
            <person name="Jacobs-Sera D."/>
            <person name="Hatfull G.F."/>
        </authorList>
    </citation>
    <scope>NUCLEOTIDE SEQUENCE [LARGE SCALE GENOMIC DNA]</scope>
</reference>
<proteinExistence type="predicted"/>
<feature type="region of interest" description="Disordered" evidence="1">
    <location>
        <begin position="117"/>
        <end position="136"/>
    </location>
</feature>
<evidence type="ECO:0000313" key="3">
    <source>
        <dbReference type="Proteomes" id="UP001305869"/>
    </source>
</evidence>
<dbReference type="EMBL" id="OR613467">
    <property type="protein sequence ID" value="WNT44380.1"/>
    <property type="molecule type" value="Genomic_DNA"/>
</dbReference>
<organism evidence="2 3">
    <name type="scientific">Microbacterium phage Mabodamaca</name>
    <dbReference type="NCBI Taxonomy" id="3078574"/>
    <lineage>
        <taxon>Viruses</taxon>
        <taxon>Duplodnaviria</taxon>
        <taxon>Heunggongvirae</taxon>
        <taxon>Uroviricota</taxon>
        <taxon>Caudoviricetes</taxon>
        <taxon>Casidaviridae</taxon>
        <taxon>Mabodamacavirus</taxon>
        <taxon>Mabodamacavirus mabodamaca</taxon>
    </lineage>
</organism>